<dbReference type="EMBL" id="KN726744">
    <property type="protein sequence ID" value="KIH67327.1"/>
    <property type="molecule type" value="Genomic_DNA"/>
</dbReference>
<proteinExistence type="predicted"/>
<keyword evidence="4" id="KW-1185">Reference proteome</keyword>
<evidence type="ECO:0000256" key="1">
    <source>
        <dbReference type="SAM" id="MobiDB-lite"/>
    </source>
</evidence>
<evidence type="ECO:0000313" key="3">
    <source>
        <dbReference type="EMBL" id="KIH67327.1"/>
    </source>
</evidence>
<dbReference type="Proteomes" id="UP000054047">
    <property type="component" value="Unassembled WGS sequence"/>
</dbReference>
<dbReference type="AlphaFoldDB" id="A0A0C2DWM5"/>
<feature type="transmembrane region" description="Helical" evidence="2">
    <location>
        <begin position="60"/>
        <end position="81"/>
    </location>
</feature>
<organism evidence="3 4">
    <name type="scientific">Ancylostoma duodenale</name>
    <dbReference type="NCBI Taxonomy" id="51022"/>
    <lineage>
        <taxon>Eukaryota</taxon>
        <taxon>Metazoa</taxon>
        <taxon>Ecdysozoa</taxon>
        <taxon>Nematoda</taxon>
        <taxon>Chromadorea</taxon>
        <taxon>Rhabditida</taxon>
        <taxon>Rhabditina</taxon>
        <taxon>Rhabditomorpha</taxon>
        <taxon>Strongyloidea</taxon>
        <taxon>Ancylostomatidae</taxon>
        <taxon>Ancylostomatinae</taxon>
        <taxon>Ancylostoma</taxon>
    </lineage>
</organism>
<feature type="compositionally biased region" description="Polar residues" evidence="1">
    <location>
        <begin position="20"/>
        <end position="29"/>
    </location>
</feature>
<protein>
    <submittedName>
        <fullName evidence="3">Uncharacterized protein</fullName>
    </submittedName>
</protein>
<keyword evidence="2" id="KW-1133">Transmembrane helix</keyword>
<evidence type="ECO:0000313" key="4">
    <source>
        <dbReference type="Proteomes" id="UP000054047"/>
    </source>
</evidence>
<keyword evidence="2" id="KW-0812">Transmembrane</keyword>
<keyword evidence="2" id="KW-0472">Membrane</keyword>
<accession>A0A0C2DWM5</accession>
<reference evidence="3 4" key="1">
    <citation type="submission" date="2013-12" db="EMBL/GenBank/DDBJ databases">
        <title>Draft genome of the parsitic nematode Ancylostoma duodenale.</title>
        <authorList>
            <person name="Mitreva M."/>
        </authorList>
    </citation>
    <scope>NUCLEOTIDE SEQUENCE [LARGE SCALE GENOMIC DNA]</scope>
    <source>
        <strain evidence="3 4">Zhejiang</strain>
    </source>
</reference>
<gene>
    <name evidence="3" type="ORF">ANCDUO_02343</name>
</gene>
<feature type="region of interest" description="Disordered" evidence="1">
    <location>
        <begin position="1"/>
        <end position="29"/>
    </location>
</feature>
<evidence type="ECO:0000256" key="2">
    <source>
        <dbReference type="SAM" id="Phobius"/>
    </source>
</evidence>
<sequence>MDTTRRLLLPPLRPPSPTSANKDTSSSRTSCDTLWMQNGMIFACNQAVSEKTAMGTRSGILLLMTGLLIKFVLLILILVLFSGMHPDA</sequence>
<name>A0A0C2DWM5_9BILA</name>